<feature type="compositionally biased region" description="Basic residues" evidence="1">
    <location>
        <begin position="326"/>
        <end position="336"/>
    </location>
</feature>
<dbReference type="OrthoDB" id="7469620at2759"/>
<sequence>MKCARLRLQERSKVKPVAVSVNDKPRRYCQKRMVDPAHEEDPRWIDVLKRFHCRTSCDREANAETYGSVPIHNDDYIFLSVQNLKFQGDTQQRKRPRTSFKYKSLSDNKKHRMFVKQVVNDIDNEDDRSSPLTCYYFDDYVKYILNDRSRPSSSKSSIFLRGLGNKYKENKAVQVDTKQIDDKKCRKDRKEKESNTNRVLKQEVTEVSLPDADIENAKISFHKSGKRKSLTISRVPSPETVQVIRVDVVCNYSNSSILSDYCEDNKKENKMDNVKIDNKVNNINIKNSHFANKYLLTNTVKTLDENVSGGDKVTLLCKTFKLTNRSKHSQKKHVKSTKNVSRDKNSK</sequence>
<accession>A0A6J1X0R0</accession>
<keyword evidence="2" id="KW-1185">Reference proteome</keyword>
<name>A0A6J1X0R0_GALME</name>
<dbReference type="InParanoid" id="A0A6J1X0R0"/>
<dbReference type="KEGG" id="gmw:113518352"/>
<dbReference type="GeneID" id="113518352"/>
<proteinExistence type="predicted"/>
<dbReference type="AlphaFoldDB" id="A0A6J1X0R0"/>
<evidence type="ECO:0000256" key="1">
    <source>
        <dbReference type="SAM" id="MobiDB-lite"/>
    </source>
</evidence>
<dbReference type="Proteomes" id="UP001652740">
    <property type="component" value="Unplaced"/>
</dbReference>
<reference evidence="3" key="1">
    <citation type="submission" date="2025-08" db="UniProtKB">
        <authorList>
            <consortium name="RefSeq"/>
        </authorList>
    </citation>
    <scope>IDENTIFICATION</scope>
    <source>
        <tissue evidence="3">Whole larvae</tissue>
    </source>
</reference>
<evidence type="ECO:0000313" key="3">
    <source>
        <dbReference type="RefSeq" id="XP_026759039.1"/>
    </source>
</evidence>
<organism evidence="2 3">
    <name type="scientific">Galleria mellonella</name>
    <name type="common">Greater wax moth</name>
    <dbReference type="NCBI Taxonomy" id="7137"/>
    <lineage>
        <taxon>Eukaryota</taxon>
        <taxon>Metazoa</taxon>
        <taxon>Ecdysozoa</taxon>
        <taxon>Arthropoda</taxon>
        <taxon>Hexapoda</taxon>
        <taxon>Insecta</taxon>
        <taxon>Pterygota</taxon>
        <taxon>Neoptera</taxon>
        <taxon>Endopterygota</taxon>
        <taxon>Lepidoptera</taxon>
        <taxon>Glossata</taxon>
        <taxon>Ditrysia</taxon>
        <taxon>Pyraloidea</taxon>
        <taxon>Pyralidae</taxon>
        <taxon>Galleriinae</taxon>
        <taxon>Galleria</taxon>
    </lineage>
</organism>
<feature type="region of interest" description="Disordered" evidence="1">
    <location>
        <begin position="326"/>
        <end position="347"/>
    </location>
</feature>
<evidence type="ECO:0000313" key="2">
    <source>
        <dbReference type="Proteomes" id="UP001652740"/>
    </source>
</evidence>
<gene>
    <name evidence="3" type="primary">LOC113518352</name>
</gene>
<protein>
    <submittedName>
        <fullName evidence="3">Uncharacterized protein LOC113518352</fullName>
    </submittedName>
</protein>
<dbReference type="RefSeq" id="XP_026759039.1">
    <property type="nucleotide sequence ID" value="XM_026903238.3"/>
</dbReference>